<dbReference type="Proteomes" id="UP001194580">
    <property type="component" value="Unassembled WGS sequence"/>
</dbReference>
<comment type="caution">
    <text evidence="1">The sequence shown here is derived from an EMBL/GenBank/DDBJ whole genome shotgun (WGS) entry which is preliminary data.</text>
</comment>
<proteinExistence type="predicted"/>
<keyword evidence="2" id="KW-1185">Reference proteome</keyword>
<name>A0AAD4CZY3_9FUNG</name>
<dbReference type="AlphaFoldDB" id="A0AAD4CZY3"/>
<accession>A0AAD4CZY3</accession>
<protein>
    <submittedName>
        <fullName evidence="1">Uncharacterized protein</fullName>
    </submittedName>
</protein>
<evidence type="ECO:0000313" key="2">
    <source>
        <dbReference type="Proteomes" id="UP001194580"/>
    </source>
</evidence>
<reference evidence="1" key="1">
    <citation type="journal article" date="2020" name="Fungal Divers.">
        <title>Resolving the Mortierellaceae phylogeny through synthesis of multi-gene phylogenetics and phylogenomics.</title>
        <authorList>
            <person name="Vandepol N."/>
            <person name="Liber J."/>
            <person name="Desiro A."/>
            <person name="Na H."/>
            <person name="Kennedy M."/>
            <person name="Barry K."/>
            <person name="Grigoriev I.V."/>
            <person name="Miller A.N."/>
            <person name="O'Donnell K."/>
            <person name="Stajich J.E."/>
            <person name="Bonito G."/>
        </authorList>
    </citation>
    <scope>NUCLEOTIDE SEQUENCE</scope>
    <source>
        <strain evidence="1">NRRL 28262</strain>
    </source>
</reference>
<evidence type="ECO:0000313" key="1">
    <source>
        <dbReference type="EMBL" id="KAG0249055.1"/>
    </source>
</evidence>
<organism evidence="1 2">
    <name type="scientific">Linnemannia exigua</name>
    <dbReference type="NCBI Taxonomy" id="604196"/>
    <lineage>
        <taxon>Eukaryota</taxon>
        <taxon>Fungi</taxon>
        <taxon>Fungi incertae sedis</taxon>
        <taxon>Mucoromycota</taxon>
        <taxon>Mortierellomycotina</taxon>
        <taxon>Mortierellomycetes</taxon>
        <taxon>Mortierellales</taxon>
        <taxon>Mortierellaceae</taxon>
        <taxon>Linnemannia</taxon>
    </lineage>
</organism>
<gene>
    <name evidence="1" type="ORF">BGZ95_007716</name>
</gene>
<dbReference type="EMBL" id="JAAAIL010003846">
    <property type="protein sequence ID" value="KAG0249055.1"/>
    <property type="molecule type" value="Genomic_DNA"/>
</dbReference>
<sequence>MLALAGLGYMQVRWKAAENEFKAEAESLADQLKQDIVDTYQDQVKKTIVKPLSAVVQTLDNNLGDRLMRSLEQRKVLTEIKRDARGEDEIKY</sequence>